<reference evidence="4" key="1">
    <citation type="submission" date="2021-01" db="EMBL/GenBank/DDBJ databases">
        <authorList>
            <person name="Corre E."/>
            <person name="Pelletier E."/>
            <person name="Niang G."/>
            <person name="Scheremetjew M."/>
            <person name="Finn R."/>
            <person name="Kale V."/>
            <person name="Holt S."/>
            <person name="Cochrane G."/>
            <person name="Meng A."/>
            <person name="Brown T."/>
            <person name="Cohen L."/>
        </authorList>
    </citation>
    <scope>NUCLEOTIDE SEQUENCE</scope>
    <source>
        <strain evidence="4">CCMP1661</strain>
    </source>
</reference>
<feature type="domain" description="BTB" evidence="3">
    <location>
        <begin position="67"/>
        <end position="134"/>
    </location>
</feature>
<dbReference type="CDD" id="cd14733">
    <property type="entry name" value="BACK"/>
    <property type="match status" value="1"/>
</dbReference>
<evidence type="ECO:0000256" key="1">
    <source>
        <dbReference type="ARBA" id="ARBA00022441"/>
    </source>
</evidence>
<dbReference type="InterPro" id="IPR006652">
    <property type="entry name" value="Kelch_1"/>
</dbReference>
<name>A0A7S2UT53_9STRA</name>
<dbReference type="SUPFAM" id="SSF54695">
    <property type="entry name" value="POZ domain"/>
    <property type="match status" value="1"/>
</dbReference>
<dbReference type="AlphaFoldDB" id="A0A7S2UT53"/>
<dbReference type="Pfam" id="PF01344">
    <property type="entry name" value="Kelch_1"/>
    <property type="match status" value="1"/>
</dbReference>
<dbReference type="PROSITE" id="PS50097">
    <property type="entry name" value="BTB"/>
    <property type="match status" value="1"/>
</dbReference>
<dbReference type="EMBL" id="HBHR01002375">
    <property type="protein sequence ID" value="CAD9858502.1"/>
    <property type="molecule type" value="Transcribed_RNA"/>
</dbReference>
<dbReference type="Gene3D" id="3.30.710.10">
    <property type="entry name" value="Potassium Channel Kv1.1, Chain A"/>
    <property type="match status" value="1"/>
</dbReference>
<accession>A0A7S2UT53</accession>
<dbReference type="InterPro" id="IPR011333">
    <property type="entry name" value="SKP1/BTB/POZ_sf"/>
</dbReference>
<dbReference type="Pfam" id="PF00651">
    <property type="entry name" value="BTB"/>
    <property type="match status" value="1"/>
</dbReference>
<dbReference type="SUPFAM" id="SSF117281">
    <property type="entry name" value="Kelch motif"/>
    <property type="match status" value="1"/>
</dbReference>
<dbReference type="PANTHER" id="PTHR24413">
    <property type="entry name" value="SPECKLE-TYPE POZ PROTEIN"/>
    <property type="match status" value="1"/>
</dbReference>
<dbReference type="InterPro" id="IPR000210">
    <property type="entry name" value="BTB/POZ_dom"/>
</dbReference>
<sequence>MDAPGEVPSGRSSLVAQVHENSLYVFGGYNGQVVLNDFYEYRFEPLNIPGPTLINDLRSLINNRELSDVTFIVDGFPVYASRAHLAVRSEHFRAMLYGGMRESQSEEIEIKDVSHPVFLKMLEFLYTDTVEDIPYEIAVQLLMASEQYLLDRLKALCEDSIRKSITVDNVISVFMAAHRHRAEGLKEIGLEFILDHLEDVKMSTGFQLLKAEPDLLMEIIMKS</sequence>
<gene>
    <name evidence="4" type="ORF">FJAP1339_LOCUS1020</name>
</gene>
<organism evidence="4">
    <name type="scientific">Fibrocapsa japonica</name>
    <dbReference type="NCBI Taxonomy" id="94617"/>
    <lineage>
        <taxon>Eukaryota</taxon>
        <taxon>Sar</taxon>
        <taxon>Stramenopiles</taxon>
        <taxon>Ochrophyta</taxon>
        <taxon>Raphidophyceae</taxon>
        <taxon>Chattonellales</taxon>
        <taxon>Chattonellaceae</taxon>
        <taxon>Fibrocapsa</taxon>
    </lineage>
</organism>
<dbReference type="InterPro" id="IPR015915">
    <property type="entry name" value="Kelch-typ_b-propeller"/>
</dbReference>
<dbReference type="SMART" id="SM00225">
    <property type="entry name" value="BTB"/>
    <property type="match status" value="1"/>
</dbReference>
<keyword evidence="2" id="KW-0677">Repeat</keyword>
<keyword evidence="1" id="KW-0880">Kelch repeat</keyword>
<evidence type="ECO:0000256" key="2">
    <source>
        <dbReference type="ARBA" id="ARBA00022737"/>
    </source>
</evidence>
<proteinExistence type="predicted"/>
<evidence type="ECO:0000313" key="4">
    <source>
        <dbReference type="EMBL" id="CAD9858502.1"/>
    </source>
</evidence>
<protein>
    <recommendedName>
        <fullName evidence="3">BTB domain-containing protein</fullName>
    </recommendedName>
</protein>
<dbReference type="Gene3D" id="1.25.40.420">
    <property type="match status" value="1"/>
</dbReference>
<evidence type="ECO:0000259" key="3">
    <source>
        <dbReference type="PROSITE" id="PS50097"/>
    </source>
</evidence>